<feature type="region of interest" description="Disordered" evidence="1">
    <location>
        <begin position="1"/>
        <end position="27"/>
    </location>
</feature>
<keyword evidence="5" id="KW-1185">Reference proteome</keyword>
<dbReference type="Proteomes" id="UP000321571">
    <property type="component" value="Unassembled WGS sequence"/>
</dbReference>
<reference evidence="4 5" key="1">
    <citation type="submission" date="2019-06" db="EMBL/GenBank/DDBJ databases">
        <title>Aeromicrobium sp. nov., isolated from a maize field.</title>
        <authorList>
            <person name="Lin S.-Y."/>
            <person name="Tsai C.-F."/>
            <person name="Young C.-C."/>
        </authorList>
    </citation>
    <scope>NUCLEOTIDE SEQUENCE [LARGE SCALE GENOMIC DNA]</scope>
    <source>
        <strain evidence="4 5">CC-CFT486</strain>
    </source>
</reference>
<evidence type="ECO:0000259" key="3">
    <source>
        <dbReference type="Pfam" id="PF03779"/>
    </source>
</evidence>
<protein>
    <recommendedName>
        <fullName evidence="3">SPW repeat-containing integral membrane domain-containing protein</fullName>
    </recommendedName>
</protein>
<feature type="transmembrane region" description="Helical" evidence="2">
    <location>
        <begin position="90"/>
        <end position="107"/>
    </location>
</feature>
<name>A0A5C8NI09_9ACTN</name>
<evidence type="ECO:0000313" key="5">
    <source>
        <dbReference type="Proteomes" id="UP000321571"/>
    </source>
</evidence>
<feature type="transmembrane region" description="Helical" evidence="2">
    <location>
        <begin position="57"/>
        <end position="78"/>
    </location>
</feature>
<keyword evidence="2" id="KW-1133">Transmembrane helix</keyword>
<dbReference type="OrthoDB" id="129082at2"/>
<dbReference type="InterPro" id="IPR005530">
    <property type="entry name" value="SPW"/>
</dbReference>
<keyword evidence="2" id="KW-0472">Membrane</keyword>
<evidence type="ECO:0000256" key="2">
    <source>
        <dbReference type="SAM" id="Phobius"/>
    </source>
</evidence>
<proteinExistence type="predicted"/>
<evidence type="ECO:0000313" key="4">
    <source>
        <dbReference type="EMBL" id="TXL60958.1"/>
    </source>
</evidence>
<evidence type="ECO:0000256" key="1">
    <source>
        <dbReference type="SAM" id="MobiDB-lite"/>
    </source>
</evidence>
<dbReference type="EMBL" id="VDUX01000004">
    <property type="protein sequence ID" value="TXL60958.1"/>
    <property type="molecule type" value="Genomic_DNA"/>
</dbReference>
<keyword evidence="2" id="KW-0812">Transmembrane</keyword>
<feature type="transmembrane region" description="Helical" evidence="2">
    <location>
        <begin position="145"/>
        <end position="163"/>
    </location>
</feature>
<accession>A0A5C8NI09</accession>
<dbReference type="AlphaFoldDB" id="A0A5C8NI09"/>
<sequence length="170" mass="17247">MGDVHGGAGRGSTTTGVLPGARSEDPDAIESAVTANREADEQLAEATDLTRAPASPLTIASVGLVILSLWLMFSPWLFGFSLDDGAGQVILDQAIVGVVVGLCGLYAHQVGPSVVAGGLAALAALAVVADGLFRHTLETIYDVNQVVVGVLMLVGAAVVVMIARSGVGRR</sequence>
<dbReference type="Pfam" id="PF03779">
    <property type="entry name" value="SPW"/>
    <property type="match status" value="1"/>
</dbReference>
<feature type="domain" description="SPW repeat-containing integral membrane" evidence="3">
    <location>
        <begin position="64"/>
        <end position="156"/>
    </location>
</feature>
<comment type="caution">
    <text evidence="4">The sequence shown here is derived from an EMBL/GenBank/DDBJ whole genome shotgun (WGS) entry which is preliminary data.</text>
</comment>
<feature type="compositionally biased region" description="Gly residues" evidence="1">
    <location>
        <begin position="1"/>
        <end position="10"/>
    </location>
</feature>
<gene>
    <name evidence="4" type="ORF">FHP06_09615</name>
</gene>
<organism evidence="4 5">
    <name type="scientific">Aeromicrobium terrae</name>
    <dbReference type="NCBI Taxonomy" id="2498846"/>
    <lineage>
        <taxon>Bacteria</taxon>
        <taxon>Bacillati</taxon>
        <taxon>Actinomycetota</taxon>
        <taxon>Actinomycetes</taxon>
        <taxon>Propionibacteriales</taxon>
        <taxon>Nocardioidaceae</taxon>
        <taxon>Aeromicrobium</taxon>
    </lineage>
</organism>
<feature type="transmembrane region" description="Helical" evidence="2">
    <location>
        <begin position="114"/>
        <end position="133"/>
    </location>
</feature>